<accession>A0AAE3WE16</accession>
<reference evidence="2" key="2">
    <citation type="submission" date="2023-02" db="EMBL/GenBank/DDBJ databases">
        <title>'Rhodoalgimonas zhirmunskyi' gen. nov., isolated from a red alga.</title>
        <authorList>
            <person name="Nedashkovskaya O.I."/>
            <person name="Otstavnykh N.Y."/>
            <person name="Bystritskaya E.P."/>
            <person name="Balabanova L.A."/>
            <person name="Isaeva M.P."/>
        </authorList>
    </citation>
    <scope>NUCLEOTIDE SEQUENCE</scope>
    <source>
        <strain evidence="2">KCTC 52189</strain>
    </source>
</reference>
<sequence>MKVKKNTDHTLIAEDNPWLFGFMIIGFILVFSGVGVFLIADGEWMGLGFLAGGLLLAPIFFVIFVRRVQLVFYRPEGWAEIRRKNVFRQTATRYDLSEIRRAVVQTTSGDSGTLYRVALVVEKGGVEGDIPLTQAYSNVGDHRGVAQAINAWLGVSETELSDTA</sequence>
<keyword evidence="1" id="KW-1133">Transmembrane helix</keyword>
<reference evidence="2" key="1">
    <citation type="submission" date="2022-07" db="EMBL/GenBank/DDBJ databases">
        <authorList>
            <person name="Otstavnykh N."/>
            <person name="Isaeva M."/>
            <person name="Bystritskaya E."/>
        </authorList>
    </citation>
    <scope>NUCLEOTIDE SEQUENCE</scope>
    <source>
        <strain evidence="2">KCTC 52189</strain>
    </source>
</reference>
<evidence type="ECO:0000256" key="1">
    <source>
        <dbReference type="SAM" id="Phobius"/>
    </source>
</evidence>
<feature type="transmembrane region" description="Helical" evidence="1">
    <location>
        <begin position="20"/>
        <end position="40"/>
    </location>
</feature>
<keyword evidence="3" id="KW-1185">Reference proteome</keyword>
<dbReference type="AlphaFoldDB" id="A0AAE3WE16"/>
<name>A0AAE3WE16_9RHOB</name>
<keyword evidence="1" id="KW-0472">Membrane</keyword>
<comment type="caution">
    <text evidence="2">The sequence shown here is derived from an EMBL/GenBank/DDBJ whole genome shotgun (WGS) entry which is preliminary data.</text>
</comment>
<protein>
    <submittedName>
        <fullName evidence="2">Uncharacterized protein</fullName>
    </submittedName>
</protein>
<feature type="transmembrane region" description="Helical" evidence="1">
    <location>
        <begin position="46"/>
        <end position="65"/>
    </location>
</feature>
<dbReference type="RefSeq" id="WP_306735960.1">
    <property type="nucleotide sequence ID" value="NZ_JANHAX010000003.1"/>
</dbReference>
<proteinExistence type="predicted"/>
<gene>
    <name evidence="2" type="ORF">NO357_12340</name>
</gene>
<dbReference type="EMBL" id="JANHAX010000003">
    <property type="protein sequence ID" value="MDQ2090690.1"/>
    <property type="molecule type" value="Genomic_DNA"/>
</dbReference>
<keyword evidence="1" id="KW-0812">Transmembrane</keyword>
<organism evidence="2 3">
    <name type="scientific">Marimonas arenosa</name>
    <dbReference type="NCBI Taxonomy" id="1795305"/>
    <lineage>
        <taxon>Bacteria</taxon>
        <taxon>Pseudomonadati</taxon>
        <taxon>Pseudomonadota</taxon>
        <taxon>Alphaproteobacteria</taxon>
        <taxon>Rhodobacterales</taxon>
        <taxon>Paracoccaceae</taxon>
        <taxon>Marimonas</taxon>
    </lineage>
</organism>
<evidence type="ECO:0000313" key="2">
    <source>
        <dbReference type="EMBL" id="MDQ2090690.1"/>
    </source>
</evidence>
<dbReference type="Proteomes" id="UP001226762">
    <property type="component" value="Unassembled WGS sequence"/>
</dbReference>
<evidence type="ECO:0000313" key="3">
    <source>
        <dbReference type="Proteomes" id="UP001226762"/>
    </source>
</evidence>